<evidence type="ECO:0000259" key="6">
    <source>
        <dbReference type="PROSITE" id="PS50892"/>
    </source>
</evidence>
<feature type="region of interest" description="Disordered" evidence="4">
    <location>
        <begin position="738"/>
        <end position="839"/>
    </location>
</feature>
<sequence>MSAAQQQHVVQFQSITGLAEADCRQRLQTFNWNVEAALDAYFNSNVAPPAVFTPPPAAVSQVPLVPILAHAVPIPPLRADDTFLCGLFPKTAGKGLPASVPLRGLAVKAEVVGMVAQVEVTQRYVNAESAPIEAVFKFRQEECSIYGFEAIVDGEKVVGEIKEKEEALNTYDDAISSGGRGFLLAQDDKVKGAFSLSVGNLPPGKECVVTFRYVSELAVEGDFVRVALPITRLPIHGSDSTTTADTDDATVKDGLHVTISADMPSPVPAIECPSGHELSTTTNANTAQVQFDSAKHVSSTGLVRQSIGEPQAVVEVDKAAGSAVAMVSFVPQLENLRDADVIAEVIFVVDRSGSMSGSRINQAKNALALFLHSLPIGTRFNVIGFGSRYEKLFPTSRAYDDSSLEIANRHASGISADLGGTELLAPLRDVLSSPADPQFPRQVFVLTDGEVGNTEDVVSCVRKHAKGTRVFTLGIGSDASTELGTRVFTLGIGSDASTELVNGIANAGKGHAEFVVSGERLEAKVLRQLKRALQPVLKQPTIDYAAGGVAVKSHTPNPLPAVFEGERVIAYAFFDTTDTDLIEKAMAGAVLRARTDVEESEKVEFKINAQSSIKEGQLLHRLAARSLIKDLEEAGAEANKGAITELALRYGLVSPFTSFVASADGAKLAQIQQQVDEVKHMMQCNIAQVLERGEKLEDLQVHTEALESGAMQFRRSASSMKSGGILSSISNAFSSVLGRGSAGPARNQSGAANPDESFDADFTSDGNQIDSILSRRRAVASDNDDEESEDWSDGSCGDSEKELKAEREKKKAEKADKKKKKKAKSSRSKKNKHATASASTTTFCGAAEAEQLMGNCFDDFSAAEPLSAPLSADPFAGFTFQSAAPAPAPVMQASASASSSALDCLSLPIGRWAAPAAHMRPLDRFVHHQKANGRSWELNENLAQALGRGLAELVASVPADVSADLWATALALTALDSQFAAEKEEWELLAGKARRWLARELKKAATSVDALLAAASAFLQA</sequence>
<dbReference type="KEGG" id="acan:ACA1_254920"/>
<dbReference type="Gene3D" id="3.40.50.410">
    <property type="entry name" value="von Willebrand factor, type A domain"/>
    <property type="match status" value="1"/>
</dbReference>
<evidence type="ECO:0000259" key="7">
    <source>
        <dbReference type="PROSITE" id="PS51468"/>
    </source>
</evidence>
<dbReference type="OMA" id="PSHPIAM"/>
<dbReference type="Gene3D" id="1.10.8.10">
    <property type="entry name" value="DNA helicase RuvA subunit, C-terminal domain"/>
    <property type="match status" value="1"/>
</dbReference>
<dbReference type="InterPro" id="IPR001388">
    <property type="entry name" value="Synaptobrevin-like"/>
</dbReference>
<dbReference type="PANTHER" id="PTHR45737">
    <property type="entry name" value="VON WILLEBRAND FACTOR A DOMAIN-CONTAINING PROTEIN 5A"/>
    <property type="match status" value="1"/>
</dbReference>
<dbReference type="InterPro" id="IPR036465">
    <property type="entry name" value="vWFA_dom_sf"/>
</dbReference>
<dbReference type="Proteomes" id="UP000011083">
    <property type="component" value="Unassembled WGS sequence"/>
</dbReference>
<dbReference type="GeneID" id="14923349"/>
<dbReference type="InterPro" id="IPR002035">
    <property type="entry name" value="VWF_A"/>
</dbReference>
<dbReference type="GO" id="GO:0030659">
    <property type="term" value="C:cytoplasmic vesicle membrane"/>
    <property type="evidence" value="ECO:0007669"/>
    <property type="project" value="UniProtKB-SubCell"/>
</dbReference>
<dbReference type="Pfam" id="PF14555">
    <property type="entry name" value="UBA_4"/>
    <property type="match status" value="1"/>
</dbReference>
<dbReference type="AlphaFoldDB" id="L8HA47"/>
<dbReference type="VEuPathDB" id="AmoebaDB:ACA1_254920"/>
<proteinExistence type="predicted"/>
<dbReference type="SUPFAM" id="SSF53300">
    <property type="entry name" value="vWA-like"/>
    <property type="match status" value="1"/>
</dbReference>
<evidence type="ECO:0000256" key="3">
    <source>
        <dbReference type="PROSITE-ProRule" id="PRU00290"/>
    </source>
</evidence>
<dbReference type="RefSeq" id="XP_004367670.1">
    <property type="nucleotide sequence ID" value="XM_004367613.1"/>
</dbReference>
<dbReference type="SMART" id="SM00609">
    <property type="entry name" value="VIT"/>
    <property type="match status" value="1"/>
</dbReference>
<evidence type="ECO:0000256" key="2">
    <source>
        <dbReference type="ARBA" id="ARBA00023329"/>
    </source>
</evidence>
<dbReference type="InterPro" id="IPR013694">
    <property type="entry name" value="VIT"/>
</dbReference>
<feature type="compositionally biased region" description="Acidic residues" evidence="4">
    <location>
        <begin position="782"/>
        <end position="792"/>
    </location>
</feature>
<evidence type="ECO:0000313" key="8">
    <source>
        <dbReference type="EMBL" id="ELR22414.1"/>
    </source>
</evidence>
<keyword evidence="2" id="KW-0968">Cytoplasmic vesicle</keyword>
<dbReference type="SUPFAM" id="SSF46934">
    <property type="entry name" value="UBA-like"/>
    <property type="match status" value="1"/>
</dbReference>
<protein>
    <submittedName>
        <fullName evidence="8">von Willebrand factor type A domain containing protein</fullName>
    </submittedName>
</protein>
<evidence type="ECO:0000256" key="1">
    <source>
        <dbReference type="ARBA" id="ARBA00004156"/>
    </source>
</evidence>
<evidence type="ECO:0000259" key="5">
    <source>
        <dbReference type="PROSITE" id="PS50234"/>
    </source>
</evidence>
<dbReference type="Pfam" id="PF13768">
    <property type="entry name" value="VWA_3"/>
    <property type="match status" value="2"/>
</dbReference>
<dbReference type="PROSITE" id="PS50892">
    <property type="entry name" value="V_SNARE"/>
    <property type="match status" value="1"/>
</dbReference>
<feature type="compositionally biased region" description="Basic residues" evidence="4">
    <location>
        <begin position="817"/>
        <end position="833"/>
    </location>
</feature>
<feature type="domain" description="VIT" evidence="7">
    <location>
        <begin position="86"/>
        <end position="215"/>
    </location>
</feature>
<feature type="domain" description="VWFA" evidence="5">
    <location>
        <begin position="344"/>
        <end position="533"/>
    </location>
</feature>
<organism evidence="8 9">
    <name type="scientific">Acanthamoeba castellanii (strain ATCC 30010 / Neff)</name>
    <dbReference type="NCBI Taxonomy" id="1257118"/>
    <lineage>
        <taxon>Eukaryota</taxon>
        <taxon>Amoebozoa</taxon>
        <taxon>Discosea</taxon>
        <taxon>Longamoebia</taxon>
        <taxon>Centramoebida</taxon>
        <taxon>Acanthamoebidae</taxon>
        <taxon>Acanthamoeba</taxon>
    </lineage>
</organism>
<dbReference type="Gene3D" id="1.20.5.110">
    <property type="match status" value="1"/>
</dbReference>
<dbReference type="SMART" id="SM00327">
    <property type="entry name" value="VWA"/>
    <property type="match status" value="1"/>
</dbReference>
<accession>L8HA47</accession>
<keyword evidence="9" id="KW-1185">Reference proteome</keyword>
<name>L8HA47_ACACF</name>
<dbReference type="GO" id="GO:0016192">
    <property type="term" value="P:vesicle-mediated transport"/>
    <property type="evidence" value="ECO:0007669"/>
    <property type="project" value="InterPro"/>
</dbReference>
<dbReference type="EMBL" id="KB007885">
    <property type="protein sequence ID" value="ELR22414.1"/>
    <property type="molecule type" value="Genomic_DNA"/>
</dbReference>
<reference evidence="8 9" key="1">
    <citation type="journal article" date="2013" name="Genome Biol.">
        <title>Genome of Acanthamoeba castellanii highlights extensive lateral gene transfer and early evolution of tyrosine kinase signaling.</title>
        <authorList>
            <person name="Clarke M."/>
            <person name="Lohan A.J."/>
            <person name="Liu B."/>
            <person name="Lagkouvardos I."/>
            <person name="Roy S."/>
            <person name="Zafar N."/>
            <person name="Bertelli C."/>
            <person name="Schilde C."/>
            <person name="Kianianmomeni A."/>
            <person name="Burglin T.R."/>
            <person name="Frech C."/>
            <person name="Turcotte B."/>
            <person name="Kopec K.O."/>
            <person name="Synnott J.M."/>
            <person name="Choo C."/>
            <person name="Paponov I."/>
            <person name="Finkler A."/>
            <person name="Soon Heng Tan C."/>
            <person name="Hutchins A.P."/>
            <person name="Weinmeier T."/>
            <person name="Rattei T."/>
            <person name="Chu J.S."/>
            <person name="Gimenez G."/>
            <person name="Irimia M."/>
            <person name="Rigden D.J."/>
            <person name="Fitzpatrick D.A."/>
            <person name="Lorenzo-Morales J."/>
            <person name="Bateman A."/>
            <person name="Chiu C.H."/>
            <person name="Tang P."/>
            <person name="Hegemann P."/>
            <person name="Fromm H."/>
            <person name="Raoult D."/>
            <person name="Greub G."/>
            <person name="Miranda-Saavedra D."/>
            <person name="Chen N."/>
            <person name="Nash P."/>
            <person name="Ginger M.L."/>
            <person name="Horn M."/>
            <person name="Schaap P."/>
            <person name="Caler L."/>
            <person name="Loftus B."/>
        </authorList>
    </citation>
    <scope>NUCLEOTIDE SEQUENCE [LARGE SCALE GENOMIC DNA]</scope>
    <source>
        <strain evidence="8 9">Neff</strain>
    </source>
</reference>
<dbReference type="CDD" id="cd15843">
    <property type="entry name" value="R-SNARE"/>
    <property type="match status" value="1"/>
</dbReference>
<evidence type="ECO:0000256" key="4">
    <source>
        <dbReference type="SAM" id="MobiDB-lite"/>
    </source>
</evidence>
<dbReference type="InterPro" id="IPR042855">
    <property type="entry name" value="V_SNARE_CC"/>
</dbReference>
<dbReference type="SUPFAM" id="SSF58038">
    <property type="entry name" value="SNARE fusion complex"/>
    <property type="match status" value="1"/>
</dbReference>
<dbReference type="PROSITE" id="PS51468">
    <property type="entry name" value="VIT"/>
    <property type="match status" value="1"/>
</dbReference>
<dbReference type="PRINTS" id="PR00219">
    <property type="entry name" value="SYNAPTOBREVN"/>
</dbReference>
<dbReference type="InterPro" id="IPR009060">
    <property type="entry name" value="UBA-like_sf"/>
</dbReference>
<dbReference type="PANTHER" id="PTHR45737:SF6">
    <property type="entry name" value="VON WILLEBRAND FACTOR A DOMAIN-CONTAINING PROTEIN 5A"/>
    <property type="match status" value="1"/>
</dbReference>
<feature type="compositionally biased region" description="Basic and acidic residues" evidence="4">
    <location>
        <begin position="798"/>
        <end position="816"/>
    </location>
</feature>
<dbReference type="OrthoDB" id="30900at2759"/>
<feature type="domain" description="V-SNARE coiled-coil homology" evidence="6">
    <location>
        <begin position="667"/>
        <end position="727"/>
    </location>
</feature>
<dbReference type="STRING" id="1257118.L8HA47"/>
<evidence type="ECO:0000313" key="9">
    <source>
        <dbReference type="Proteomes" id="UP000011083"/>
    </source>
</evidence>
<dbReference type="Pfam" id="PF00957">
    <property type="entry name" value="Synaptobrevin"/>
    <property type="match status" value="1"/>
</dbReference>
<comment type="subcellular location">
    <subcellularLocation>
        <location evidence="1">Cytoplasmic vesicle membrane</location>
    </subcellularLocation>
</comment>
<gene>
    <name evidence="8" type="ORF">ACA1_254920</name>
</gene>
<dbReference type="Pfam" id="PF08487">
    <property type="entry name" value="VIT"/>
    <property type="match status" value="1"/>
</dbReference>
<dbReference type="PROSITE" id="PS50234">
    <property type="entry name" value="VWFA"/>
    <property type="match status" value="1"/>
</dbReference>
<keyword evidence="3" id="KW-0175">Coiled coil</keyword>